<name>A0A6N4VEA2_9MYCO</name>
<gene>
    <name evidence="3" type="ORF">MPOR_39470</name>
</gene>
<keyword evidence="1" id="KW-1133">Transmembrane helix</keyword>
<dbReference type="InterPro" id="IPR018649">
    <property type="entry name" value="SHOCT"/>
</dbReference>
<dbReference type="Proteomes" id="UP000466785">
    <property type="component" value="Chromosome"/>
</dbReference>
<feature type="transmembrane region" description="Helical" evidence="1">
    <location>
        <begin position="12"/>
        <end position="36"/>
    </location>
</feature>
<dbReference type="RefSeq" id="WP_163676697.1">
    <property type="nucleotide sequence ID" value="NZ_AP022570.1"/>
</dbReference>
<reference evidence="3 4" key="1">
    <citation type="journal article" date="2019" name="Emerg. Microbes Infect.">
        <title>Comprehensive subspecies identification of 175 nontuberculous mycobacteria species based on 7547 genomic profiles.</title>
        <authorList>
            <person name="Matsumoto Y."/>
            <person name="Kinjo T."/>
            <person name="Motooka D."/>
            <person name="Nabeya D."/>
            <person name="Jung N."/>
            <person name="Uechi K."/>
            <person name="Horii T."/>
            <person name="Iida T."/>
            <person name="Fujita J."/>
            <person name="Nakamura S."/>
        </authorList>
    </citation>
    <scope>NUCLEOTIDE SEQUENCE [LARGE SCALE GENOMIC DNA]</scope>
    <source>
        <strain evidence="3 4">JCM 12603</strain>
    </source>
</reference>
<keyword evidence="4" id="KW-1185">Reference proteome</keyword>
<evidence type="ECO:0000256" key="1">
    <source>
        <dbReference type="SAM" id="Phobius"/>
    </source>
</evidence>
<organism evidence="3 4">
    <name type="scientific">Mycolicibacterium poriferae</name>
    <dbReference type="NCBI Taxonomy" id="39694"/>
    <lineage>
        <taxon>Bacteria</taxon>
        <taxon>Bacillati</taxon>
        <taxon>Actinomycetota</taxon>
        <taxon>Actinomycetes</taxon>
        <taxon>Mycobacteriales</taxon>
        <taxon>Mycobacteriaceae</taxon>
        <taxon>Mycolicibacterium</taxon>
    </lineage>
</organism>
<protein>
    <recommendedName>
        <fullName evidence="2">SHOCT domain-containing protein</fullName>
    </recommendedName>
</protein>
<dbReference type="AlphaFoldDB" id="A0A6N4VEA2"/>
<sequence>MTGRVGPRVALAGAIIALVTGVVGLVVSLLLNVFVFDDFDAYGEVPIPGSARLHLPAGEATISFHTAVPGGVSGGFPVPALQLGITPPGGAPEPVVTESVGATTSVNSDVRIRLWTVQIPEDGVYDVAVRGDVAGYINPQLAFGRDDSPWWLVWAFGGLIAAGVASLVLAILWRLRSPRAVRDMAAPVNLDELTWPGPVPPPVHGYEPTGPGQVPPPVHSYEPTDTDVRLEQLKTLAALRESGALTDAEFEAEKRRILRS</sequence>
<dbReference type="EMBL" id="AP022570">
    <property type="protein sequence ID" value="BBX52921.1"/>
    <property type="molecule type" value="Genomic_DNA"/>
</dbReference>
<dbReference type="Pfam" id="PF09851">
    <property type="entry name" value="SHOCT"/>
    <property type="match status" value="1"/>
</dbReference>
<feature type="transmembrane region" description="Helical" evidence="1">
    <location>
        <begin position="151"/>
        <end position="173"/>
    </location>
</feature>
<evidence type="ECO:0000313" key="3">
    <source>
        <dbReference type="EMBL" id="BBX52921.1"/>
    </source>
</evidence>
<proteinExistence type="predicted"/>
<feature type="domain" description="SHOCT" evidence="2">
    <location>
        <begin position="231"/>
        <end position="258"/>
    </location>
</feature>
<evidence type="ECO:0000259" key="2">
    <source>
        <dbReference type="Pfam" id="PF09851"/>
    </source>
</evidence>
<keyword evidence="1" id="KW-0812">Transmembrane</keyword>
<keyword evidence="1" id="KW-0472">Membrane</keyword>
<accession>A0A6N4VEA2</accession>
<dbReference type="KEGG" id="mpof:MPOR_39470"/>
<evidence type="ECO:0000313" key="4">
    <source>
        <dbReference type="Proteomes" id="UP000466785"/>
    </source>
</evidence>